<dbReference type="PANTHER" id="PTHR23513">
    <property type="entry name" value="INTEGRAL MEMBRANE EFFLUX PROTEIN-RELATED"/>
    <property type="match status" value="1"/>
</dbReference>
<organism evidence="9 10">
    <name type="scientific">Rhodococcoides fascians</name>
    <name type="common">Rhodococcus fascians</name>
    <dbReference type="NCBI Taxonomy" id="1828"/>
    <lineage>
        <taxon>Bacteria</taxon>
        <taxon>Bacillati</taxon>
        <taxon>Actinomycetota</taxon>
        <taxon>Actinomycetes</taxon>
        <taxon>Mycobacteriales</taxon>
        <taxon>Nocardiaceae</taxon>
        <taxon>Rhodococcoides</taxon>
    </lineage>
</organism>
<dbReference type="PATRIC" id="fig|1653479.3.peg.2685"/>
<evidence type="ECO:0000256" key="5">
    <source>
        <dbReference type="ARBA" id="ARBA00022989"/>
    </source>
</evidence>
<evidence type="ECO:0000256" key="6">
    <source>
        <dbReference type="ARBA" id="ARBA00023136"/>
    </source>
</evidence>
<proteinExistence type="predicted"/>
<keyword evidence="4 7" id="KW-0812">Transmembrane</keyword>
<dbReference type="InterPro" id="IPR010290">
    <property type="entry name" value="TM_effector"/>
</dbReference>
<dbReference type="GO" id="GO:0005886">
    <property type="term" value="C:plasma membrane"/>
    <property type="evidence" value="ECO:0007669"/>
    <property type="project" value="UniProtKB-SubCell"/>
</dbReference>
<name>A0A143QLZ4_RHOFA</name>
<feature type="transmembrane region" description="Helical" evidence="7">
    <location>
        <begin position="323"/>
        <end position="345"/>
    </location>
</feature>
<feature type="domain" description="Major facilitator superfamily (MFS) profile" evidence="8">
    <location>
        <begin position="18"/>
        <end position="421"/>
    </location>
</feature>
<dbReference type="CDD" id="cd06173">
    <property type="entry name" value="MFS_MefA_like"/>
    <property type="match status" value="1"/>
</dbReference>
<comment type="subcellular location">
    <subcellularLocation>
        <location evidence="1">Cell inner membrane</location>
        <topology evidence="1">Multi-pass membrane protein</topology>
    </subcellularLocation>
</comment>
<dbReference type="AlphaFoldDB" id="A0A143QLZ4"/>
<dbReference type="Pfam" id="PF05977">
    <property type="entry name" value="MFS_3"/>
    <property type="match status" value="1"/>
</dbReference>
<sequence>MSGLRGILADTTPLKTPAYRRLWLANIVTVIGAQLSIVAVPQQVYQITLSSAYVGLTGVFALVPLIVFGLWGGALADVMDRRTLLMITTFGLIGTSALFWLQAFLELNNVWIVLVLLAVQQAFFAVNQPTRSAILPRILPAAQLPAANSLNMTVMNFGAIAGPLSAGILIYYIGLETLYLIDTIALFATLWAVIRLPGIPPAKSGQRAGLRSVFEGFAYLATQKVLLASFVVDIIAMVFGMPRALFPQIAHDSFGDPASGGPVLGMLFAAMSAGAVLGGVFSGWLPRVQRQGLAVLICIVVWGVAMIGFGLAVGAATDGATTVALWFALAFLALGGGADMISAAFRSTMLQTVATDEMRGRLQGVFIVVVAGGPRIGDVLHGAAAASVGTAAAAAGGGVLVVIGVSIAALALPAFIRYRVGAIVGSKTVDDTVVDNGSHGSHS</sequence>
<keyword evidence="2" id="KW-0813">Transport</keyword>
<keyword evidence="10" id="KW-1185">Reference proteome</keyword>
<evidence type="ECO:0000256" key="4">
    <source>
        <dbReference type="ARBA" id="ARBA00022692"/>
    </source>
</evidence>
<keyword evidence="6 7" id="KW-0472">Membrane</keyword>
<accession>A0A143QLZ4</accession>
<dbReference type="InterPro" id="IPR036259">
    <property type="entry name" value="MFS_trans_sf"/>
</dbReference>
<keyword evidence="5 7" id="KW-1133">Transmembrane helix</keyword>
<feature type="transmembrane region" description="Helical" evidence="7">
    <location>
        <begin position="261"/>
        <end position="281"/>
    </location>
</feature>
<dbReference type="PROSITE" id="PS50850">
    <property type="entry name" value="MFS"/>
    <property type="match status" value="1"/>
</dbReference>
<feature type="transmembrane region" description="Helical" evidence="7">
    <location>
        <begin position="365"/>
        <end position="386"/>
    </location>
</feature>
<evidence type="ECO:0000259" key="8">
    <source>
        <dbReference type="PROSITE" id="PS50850"/>
    </source>
</evidence>
<dbReference type="Proteomes" id="UP000076038">
    <property type="component" value="Chromosome"/>
</dbReference>
<evidence type="ECO:0000256" key="7">
    <source>
        <dbReference type="SAM" id="Phobius"/>
    </source>
</evidence>
<feature type="transmembrane region" description="Helical" evidence="7">
    <location>
        <begin position="52"/>
        <end position="71"/>
    </location>
</feature>
<feature type="transmembrane region" description="Helical" evidence="7">
    <location>
        <begin position="179"/>
        <end position="196"/>
    </location>
</feature>
<reference evidence="10" key="2">
    <citation type="submission" date="2016-04" db="EMBL/GenBank/DDBJ databases">
        <title>Complete Genome and Plasmid Sequences for Rhodococcus fascians D188 and Draft Sequences for Rhodococcus spp. Isolates PBTS 1 and PBTS 2.</title>
        <authorList>
            <person name="Stamer R."/>
            <person name="Vereecke D."/>
            <person name="Zhang Y."/>
            <person name="Schilkey F."/>
            <person name="Devitt N."/>
            <person name="Randall J."/>
        </authorList>
    </citation>
    <scope>NUCLEOTIDE SEQUENCE [LARGE SCALE GENOMIC DNA]</scope>
    <source>
        <strain evidence="10">PBTS2</strain>
    </source>
</reference>
<evidence type="ECO:0000313" key="10">
    <source>
        <dbReference type="Proteomes" id="UP000076038"/>
    </source>
</evidence>
<dbReference type="PANTHER" id="PTHR23513:SF9">
    <property type="entry name" value="ENTEROBACTIN EXPORTER ENTS"/>
    <property type="match status" value="1"/>
</dbReference>
<feature type="transmembrane region" description="Helical" evidence="7">
    <location>
        <begin position="154"/>
        <end position="173"/>
    </location>
</feature>
<feature type="transmembrane region" description="Helical" evidence="7">
    <location>
        <begin position="293"/>
        <end position="317"/>
    </location>
</feature>
<protein>
    <submittedName>
        <fullName evidence="9">Enterobactin exporter EntS</fullName>
    </submittedName>
</protein>
<dbReference type="OrthoDB" id="5494559at2"/>
<dbReference type="Gene3D" id="1.20.1250.20">
    <property type="entry name" value="MFS general substrate transporter like domains"/>
    <property type="match status" value="1"/>
</dbReference>
<dbReference type="KEGG" id="rhs:A3Q41_02656"/>
<feature type="transmembrane region" description="Helical" evidence="7">
    <location>
        <begin position="392"/>
        <end position="416"/>
    </location>
</feature>
<evidence type="ECO:0000313" key="9">
    <source>
        <dbReference type="EMBL" id="AMY23951.1"/>
    </source>
</evidence>
<keyword evidence="3" id="KW-1003">Cell membrane</keyword>
<evidence type="ECO:0000256" key="2">
    <source>
        <dbReference type="ARBA" id="ARBA00022448"/>
    </source>
</evidence>
<feature type="transmembrane region" description="Helical" evidence="7">
    <location>
        <begin position="83"/>
        <end position="103"/>
    </location>
</feature>
<dbReference type="GO" id="GO:0022857">
    <property type="term" value="F:transmembrane transporter activity"/>
    <property type="evidence" value="ECO:0007669"/>
    <property type="project" value="InterPro"/>
</dbReference>
<evidence type="ECO:0000256" key="1">
    <source>
        <dbReference type="ARBA" id="ARBA00004429"/>
    </source>
</evidence>
<dbReference type="EMBL" id="CP015220">
    <property type="protein sequence ID" value="AMY23951.1"/>
    <property type="molecule type" value="Genomic_DNA"/>
</dbReference>
<gene>
    <name evidence="9" type="primary">entS_2</name>
    <name evidence="9" type="ORF">A3Q41_02656</name>
</gene>
<feature type="transmembrane region" description="Helical" evidence="7">
    <location>
        <begin position="109"/>
        <end position="127"/>
    </location>
</feature>
<evidence type="ECO:0000256" key="3">
    <source>
        <dbReference type="ARBA" id="ARBA00022475"/>
    </source>
</evidence>
<dbReference type="SUPFAM" id="SSF103473">
    <property type="entry name" value="MFS general substrate transporter"/>
    <property type="match status" value="1"/>
</dbReference>
<feature type="transmembrane region" description="Helical" evidence="7">
    <location>
        <begin position="217"/>
        <end position="241"/>
    </location>
</feature>
<feature type="transmembrane region" description="Helical" evidence="7">
    <location>
        <begin position="21"/>
        <end position="40"/>
    </location>
</feature>
<dbReference type="InterPro" id="IPR020846">
    <property type="entry name" value="MFS_dom"/>
</dbReference>
<reference evidence="9 10" key="1">
    <citation type="journal article" date="2016" name="Genome Announc.">
        <title>Complete Genome and Plasmid Sequences for Rhodococcus fascians D188 and Draft Sequences for Rhodococcus Isolates PBTS 1 and PBTS 2.</title>
        <authorList>
            <person name="Stamler R.A."/>
            <person name="Vereecke D."/>
            <person name="Zhang Y."/>
            <person name="Schilkey F."/>
            <person name="Devitt N."/>
            <person name="Randall J.J."/>
        </authorList>
    </citation>
    <scope>NUCLEOTIDE SEQUENCE [LARGE SCALE GENOMIC DNA]</scope>
    <source>
        <strain evidence="9 10">PBTS2</strain>
    </source>
</reference>